<name>A0ABD2PBI8_9CUCU</name>
<feature type="non-terminal residue" evidence="1">
    <location>
        <position position="1"/>
    </location>
</feature>
<sequence length="56" mass="6526">FPFILKCCEKENLNTNLTSESQKVTSHIKTQRNLMRELKVYRKGEIIKIPSKNSST</sequence>
<keyword evidence="2" id="KW-1185">Reference proteome</keyword>
<proteinExistence type="predicted"/>
<organism evidence="1 2">
    <name type="scientific">Cryptolaemus montrouzieri</name>
    <dbReference type="NCBI Taxonomy" id="559131"/>
    <lineage>
        <taxon>Eukaryota</taxon>
        <taxon>Metazoa</taxon>
        <taxon>Ecdysozoa</taxon>
        <taxon>Arthropoda</taxon>
        <taxon>Hexapoda</taxon>
        <taxon>Insecta</taxon>
        <taxon>Pterygota</taxon>
        <taxon>Neoptera</taxon>
        <taxon>Endopterygota</taxon>
        <taxon>Coleoptera</taxon>
        <taxon>Polyphaga</taxon>
        <taxon>Cucujiformia</taxon>
        <taxon>Coccinelloidea</taxon>
        <taxon>Coccinellidae</taxon>
        <taxon>Scymninae</taxon>
        <taxon>Scymnini</taxon>
        <taxon>Cryptolaemus</taxon>
    </lineage>
</organism>
<comment type="caution">
    <text evidence="1">The sequence shown here is derived from an EMBL/GenBank/DDBJ whole genome shotgun (WGS) entry which is preliminary data.</text>
</comment>
<dbReference type="EMBL" id="JABFTP020000185">
    <property type="protein sequence ID" value="KAL3288322.1"/>
    <property type="molecule type" value="Genomic_DNA"/>
</dbReference>
<evidence type="ECO:0000313" key="2">
    <source>
        <dbReference type="Proteomes" id="UP001516400"/>
    </source>
</evidence>
<dbReference type="AlphaFoldDB" id="A0ABD2PBI8"/>
<accession>A0ABD2PBI8</accession>
<dbReference type="Proteomes" id="UP001516400">
    <property type="component" value="Unassembled WGS sequence"/>
</dbReference>
<protein>
    <submittedName>
        <fullName evidence="1">Uncharacterized protein</fullName>
    </submittedName>
</protein>
<evidence type="ECO:0000313" key="1">
    <source>
        <dbReference type="EMBL" id="KAL3288322.1"/>
    </source>
</evidence>
<reference evidence="1 2" key="1">
    <citation type="journal article" date="2021" name="BMC Biol.">
        <title>Horizontally acquired antibacterial genes associated with adaptive radiation of ladybird beetles.</title>
        <authorList>
            <person name="Li H.S."/>
            <person name="Tang X.F."/>
            <person name="Huang Y.H."/>
            <person name="Xu Z.Y."/>
            <person name="Chen M.L."/>
            <person name="Du X.Y."/>
            <person name="Qiu B.Y."/>
            <person name="Chen P.T."/>
            <person name="Zhang W."/>
            <person name="Slipinski A."/>
            <person name="Escalona H.E."/>
            <person name="Waterhouse R.M."/>
            <person name="Zwick A."/>
            <person name="Pang H."/>
        </authorList>
    </citation>
    <scope>NUCLEOTIDE SEQUENCE [LARGE SCALE GENOMIC DNA]</scope>
    <source>
        <strain evidence="1">SYSU2018</strain>
    </source>
</reference>
<gene>
    <name evidence="1" type="ORF">HHI36_002770</name>
</gene>
<feature type="non-terminal residue" evidence="1">
    <location>
        <position position="56"/>
    </location>
</feature>